<dbReference type="EMBL" id="LSZW01000002">
    <property type="protein sequence ID" value="KXK67093.1"/>
    <property type="molecule type" value="Genomic_DNA"/>
</dbReference>
<gene>
    <name evidence="1" type="ORF">HMPREF3293_00017</name>
</gene>
<organism evidence="1 2">
    <name type="scientific">Christensenella minuta</name>
    <dbReference type="NCBI Taxonomy" id="626937"/>
    <lineage>
        <taxon>Bacteria</taxon>
        <taxon>Bacillati</taxon>
        <taxon>Bacillota</taxon>
        <taxon>Clostridia</taxon>
        <taxon>Christensenellales</taxon>
        <taxon>Christensenellaceae</taxon>
        <taxon>Christensenella</taxon>
    </lineage>
</organism>
<accession>A0A136Q8T1</accession>
<evidence type="ECO:0000313" key="2">
    <source>
        <dbReference type="Proteomes" id="UP000070366"/>
    </source>
</evidence>
<keyword evidence="2" id="KW-1185">Reference proteome</keyword>
<comment type="caution">
    <text evidence="1">The sequence shown here is derived from an EMBL/GenBank/DDBJ whole genome shotgun (WGS) entry which is preliminary data.</text>
</comment>
<dbReference type="STRING" id="626937.HMPREF3293_00017"/>
<dbReference type="AlphaFoldDB" id="A0A136Q8T1"/>
<evidence type="ECO:0000313" key="1">
    <source>
        <dbReference type="EMBL" id="KXK67093.1"/>
    </source>
</evidence>
<sequence length="44" mass="4929">MGLRQRNEARILILTRGGLYNGFIRDSPAASNNRNSYLRSYAAA</sequence>
<name>A0A136Q8T1_9FIRM</name>
<proteinExistence type="predicted"/>
<reference evidence="2" key="1">
    <citation type="submission" date="2016-02" db="EMBL/GenBank/DDBJ databases">
        <authorList>
            <person name="Mitreva M."/>
            <person name="Pepin K.H."/>
            <person name="Mihindukulasuriya K.A."/>
            <person name="Fulton R."/>
            <person name="Fronick C."/>
            <person name="O'Laughlin M."/>
            <person name="Miner T."/>
            <person name="Herter B."/>
            <person name="Rosa B.A."/>
            <person name="Cordes M."/>
            <person name="Tomlinson C."/>
            <person name="Wollam A."/>
            <person name="Palsikar V.B."/>
            <person name="Mardis E.R."/>
            <person name="Wilson R.K."/>
        </authorList>
    </citation>
    <scope>NUCLEOTIDE SEQUENCE [LARGE SCALE GENOMIC DNA]</scope>
    <source>
        <strain evidence="2">DSM 22607</strain>
    </source>
</reference>
<dbReference type="Proteomes" id="UP000070366">
    <property type="component" value="Unassembled WGS sequence"/>
</dbReference>
<protein>
    <submittedName>
        <fullName evidence="1">Uncharacterized protein</fullName>
    </submittedName>
</protein>